<dbReference type="InterPro" id="IPR008884">
    <property type="entry name" value="TylF_MeTrfase"/>
</dbReference>
<evidence type="ECO:0008006" key="11">
    <source>
        <dbReference type="Google" id="ProtNLM"/>
    </source>
</evidence>
<evidence type="ECO:0000256" key="1">
    <source>
        <dbReference type="ARBA" id="ARBA00004792"/>
    </source>
</evidence>
<dbReference type="InterPro" id="IPR029063">
    <property type="entry name" value="SAM-dependent_MTases_sf"/>
</dbReference>
<comment type="pathway">
    <text evidence="1">Antibiotic biosynthesis.</text>
</comment>
<dbReference type="GO" id="GO:0032259">
    <property type="term" value="P:methylation"/>
    <property type="evidence" value="ECO:0007669"/>
    <property type="project" value="UniProtKB-KW"/>
</dbReference>
<keyword evidence="3" id="KW-0808">Transferase</keyword>
<dbReference type="PANTHER" id="PTHR40036:SF1">
    <property type="entry name" value="MACROCIN O-METHYLTRANSFERASE"/>
    <property type="match status" value="1"/>
</dbReference>
<keyword evidence="5" id="KW-0479">Metal-binding</keyword>
<dbReference type="Proteomes" id="UP000579153">
    <property type="component" value="Unassembled WGS sequence"/>
</dbReference>
<dbReference type="GO" id="GO:0008168">
    <property type="term" value="F:methyltransferase activity"/>
    <property type="evidence" value="ECO:0007669"/>
    <property type="project" value="UniProtKB-KW"/>
</dbReference>
<keyword evidence="10" id="KW-1185">Reference proteome</keyword>
<evidence type="ECO:0000313" key="10">
    <source>
        <dbReference type="Proteomes" id="UP000579153"/>
    </source>
</evidence>
<proteinExistence type="inferred from homology"/>
<sequence length="252" mass="28249">MPDGTQLYLELLKKILTNVIYQDPTFPDPAAEHGISGYRDDIREIGLDWPTVAHTMVGRKRLDNVHWAVEKVLEDGVPGDFVETGVWRGGVCILIRAILQAHGVTDRTVWLADSFEGMPVTGEESHEADRRLAVHRYNHVLAVSLEAVKENFARYGLLDDQVKFLKGWFKDTLPTAPPGPLAVIRLDGDLYESTTDALVNLYPRLSPGGFAIIDDYAIGACREAVHDYRATFGIKDEIVPIDTFGVYWRRTD</sequence>
<evidence type="ECO:0000256" key="3">
    <source>
        <dbReference type="ARBA" id="ARBA00022679"/>
    </source>
</evidence>
<protein>
    <recommendedName>
        <fullName evidence="11">Macrocin O-methyltransferase</fullName>
    </recommendedName>
</protein>
<evidence type="ECO:0000256" key="4">
    <source>
        <dbReference type="ARBA" id="ARBA00022691"/>
    </source>
</evidence>
<dbReference type="Pfam" id="PF05711">
    <property type="entry name" value="TylF"/>
    <property type="match status" value="1"/>
</dbReference>
<keyword evidence="6" id="KW-0460">Magnesium</keyword>
<evidence type="ECO:0000256" key="2">
    <source>
        <dbReference type="ARBA" id="ARBA00022603"/>
    </source>
</evidence>
<dbReference type="AlphaFoldDB" id="A0A7W9LGR4"/>
<comment type="similarity">
    <text evidence="8">Belongs to the methyltransferase TylF/MycF family.</text>
</comment>
<keyword evidence="7" id="KW-0045">Antibiotic biosynthesis</keyword>
<name>A0A7W9LGR4_9ACTN</name>
<evidence type="ECO:0000256" key="7">
    <source>
        <dbReference type="ARBA" id="ARBA00023194"/>
    </source>
</evidence>
<gene>
    <name evidence="9" type="ORF">HD596_009965</name>
</gene>
<dbReference type="GO" id="GO:0017000">
    <property type="term" value="P:antibiotic biosynthetic process"/>
    <property type="evidence" value="ECO:0007669"/>
    <property type="project" value="UniProtKB-KW"/>
</dbReference>
<dbReference type="FunFam" id="3.40.50.150:FF:000331">
    <property type="entry name" value="Macrocin O-methyltransferase"/>
    <property type="match status" value="1"/>
</dbReference>
<keyword evidence="2" id="KW-0489">Methyltransferase</keyword>
<dbReference type="Gene3D" id="3.40.50.150">
    <property type="entry name" value="Vaccinia Virus protein VP39"/>
    <property type="match status" value="1"/>
</dbReference>
<evidence type="ECO:0000256" key="6">
    <source>
        <dbReference type="ARBA" id="ARBA00022842"/>
    </source>
</evidence>
<evidence type="ECO:0000313" key="9">
    <source>
        <dbReference type="EMBL" id="MBB5783209.1"/>
    </source>
</evidence>
<reference evidence="9 10" key="1">
    <citation type="submission" date="2020-08" db="EMBL/GenBank/DDBJ databases">
        <title>Sequencing the genomes of 1000 actinobacteria strains.</title>
        <authorList>
            <person name="Klenk H.-P."/>
        </authorList>
    </citation>
    <scope>NUCLEOTIDE SEQUENCE [LARGE SCALE GENOMIC DNA]</scope>
    <source>
        <strain evidence="9 10">DSM 45507</strain>
    </source>
</reference>
<accession>A0A7W9LGR4</accession>
<dbReference type="RefSeq" id="WP_185076186.1">
    <property type="nucleotide sequence ID" value="NZ_JACHMB010000001.1"/>
</dbReference>
<evidence type="ECO:0000256" key="5">
    <source>
        <dbReference type="ARBA" id="ARBA00022723"/>
    </source>
</evidence>
<organism evidence="9 10">
    <name type="scientific">Nonomuraea jabiensis</name>
    <dbReference type="NCBI Taxonomy" id="882448"/>
    <lineage>
        <taxon>Bacteria</taxon>
        <taxon>Bacillati</taxon>
        <taxon>Actinomycetota</taxon>
        <taxon>Actinomycetes</taxon>
        <taxon>Streptosporangiales</taxon>
        <taxon>Streptosporangiaceae</taxon>
        <taxon>Nonomuraea</taxon>
    </lineage>
</organism>
<comment type="caution">
    <text evidence="9">The sequence shown here is derived from an EMBL/GenBank/DDBJ whole genome shotgun (WGS) entry which is preliminary data.</text>
</comment>
<dbReference type="PANTHER" id="PTHR40036">
    <property type="entry name" value="MACROCIN O-METHYLTRANSFERASE"/>
    <property type="match status" value="1"/>
</dbReference>
<keyword evidence="4" id="KW-0949">S-adenosyl-L-methionine</keyword>
<dbReference type="GO" id="GO:0046872">
    <property type="term" value="F:metal ion binding"/>
    <property type="evidence" value="ECO:0007669"/>
    <property type="project" value="UniProtKB-KW"/>
</dbReference>
<evidence type="ECO:0000256" key="8">
    <source>
        <dbReference type="ARBA" id="ARBA00060900"/>
    </source>
</evidence>
<dbReference type="EMBL" id="JACHMB010000001">
    <property type="protein sequence ID" value="MBB5783209.1"/>
    <property type="molecule type" value="Genomic_DNA"/>
</dbReference>
<dbReference type="SUPFAM" id="SSF53335">
    <property type="entry name" value="S-adenosyl-L-methionine-dependent methyltransferases"/>
    <property type="match status" value="1"/>
</dbReference>